<proteinExistence type="predicted"/>
<protein>
    <submittedName>
        <fullName evidence="1">Acylphosphatase</fullName>
    </submittedName>
</protein>
<organism evidence="1 2">
    <name type="scientific">Candidatus Methanomarinus sp</name>
    <dbReference type="NCBI Taxonomy" id="3386244"/>
    <lineage>
        <taxon>Archaea</taxon>
        <taxon>Methanobacteriati</taxon>
        <taxon>Methanobacteriota</taxon>
        <taxon>Stenosarchaea group</taxon>
        <taxon>Methanomicrobia</taxon>
        <taxon>Methanosarcinales</taxon>
        <taxon>ANME-2 cluster</taxon>
        <taxon>Candidatus Methanocomedenaceae</taxon>
        <taxon>Candidatus Methanomarinus</taxon>
    </lineage>
</organism>
<comment type="caution">
    <text evidence="1">The sequence shown here is derived from an EMBL/GenBank/DDBJ whole genome shotgun (WGS) entry which is preliminary data.</text>
</comment>
<accession>A0AC61SDK6</accession>
<reference evidence="1" key="1">
    <citation type="submission" date="2018-09" db="EMBL/GenBank/DDBJ databases">
        <title>A genomic encyclopedia of anaerobic methanotrophic archaea.</title>
        <authorList>
            <person name="Skennerton C.T."/>
            <person name="Chadwick G.L."/>
            <person name="Laso-Perez R."/>
            <person name="Leu A.O."/>
            <person name="Speth D.R."/>
            <person name="Yu H."/>
            <person name="Morgan-Lang C."/>
            <person name="Hatzenpichler R."/>
            <person name="Goudeau D."/>
            <person name="Malmstrom R."/>
            <person name="Woyke T."/>
            <person name="Hallam S."/>
            <person name="Tyson G.W."/>
            <person name="Wegener G."/>
            <person name="Boetius A."/>
            <person name="Orphan V.J."/>
        </authorList>
    </citation>
    <scope>NUCLEOTIDE SEQUENCE</scope>
    <source>
        <strain evidence="1">CONS3730D10UFb2</strain>
    </source>
</reference>
<dbReference type="Proteomes" id="UP000315423">
    <property type="component" value="Unassembled WGS sequence"/>
</dbReference>
<evidence type="ECO:0000313" key="2">
    <source>
        <dbReference type="Proteomes" id="UP000315423"/>
    </source>
</evidence>
<feature type="non-terminal residue" evidence="1">
    <location>
        <position position="85"/>
    </location>
</feature>
<evidence type="ECO:0000313" key="1">
    <source>
        <dbReference type="EMBL" id="TKY92439.1"/>
    </source>
</evidence>
<dbReference type="EMBL" id="QYBA01000018">
    <property type="protein sequence ID" value="TKY92439.1"/>
    <property type="molecule type" value="Genomic_DNA"/>
</dbReference>
<sequence>MDCNRVHLYISGRVQGVFFRHNTMKRAMELGLTGWVRNRSDGTVETVFEGPLKQVREMIEWSHFGVPPAVVTDVDEKWEDPTGEF</sequence>
<name>A0AC61SDK6_9EURY</name>
<gene>
    <name evidence="1" type="ORF">C5S46_00600</name>
</gene>